<name>A0A4S3MKL9_9RHOB</name>
<dbReference type="AlphaFoldDB" id="A0A4S3MKL9"/>
<protein>
    <submittedName>
        <fullName evidence="1">TIGR04255 family protein</fullName>
    </submittedName>
</protein>
<evidence type="ECO:0000313" key="2">
    <source>
        <dbReference type="Proteomes" id="UP000309450"/>
    </source>
</evidence>
<evidence type="ECO:0000313" key="1">
    <source>
        <dbReference type="EMBL" id="THD81040.1"/>
    </source>
</evidence>
<sequence length="268" mass="29928">MGWKPIHEAHAIDRVRILVQFNSPLTDKILTKAAAPATSKFQELGFEQLLRAESTIQGFMISVQPGPIVPEIAQNGWVLKRSSAGVLTEEAGFRDGVFGYMSTEYGRWENLATRFWDVFESSLSIALDSVDISSIKLEYWDRFVFDGQPASANLRDLLVTVDPVIPESAVTGAALWHSHSGWFENHNENVVLVNRNIDVIDEPSAEGPRRHCNIFTLVELRAAKAIDNVQNCKTTLEHLHRRSLALFGSSLAEAQRNNIGLNLADYLQ</sequence>
<dbReference type="InterPro" id="IPR026349">
    <property type="entry name" value="CHP04255"/>
</dbReference>
<gene>
    <name evidence="1" type="ORF">E7811_17320</name>
</gene>
<organism evidence="1 2">
    <name type="scientific">Aliigemmobacter aestuarii</name>
    <dbReference type="NCBI Taxonomy" id="1445661"/>
    <lineage>
        <taxon>Bacteria</taxon>
        <taxon>Pseudomonadati</taxon>
        <taxon>Pseudomonadota</taxon>
        <taxon>Alphaproteobacteria</taxon>
        <taxon>Rhodobacterales</taxon>
        <taxon>Paracoccaceae</taxon>
        <taxon>Aliigemmobacter</taxon>
    </lineage>
</organism>
<keyword evidence="2" id="KW-1185">Reference proteome</keyword>
<proteinExistence type="predicted"/>
<dbReference type="NCBIfam" id="TIGR04255">
    <property type="entry name" value="sporadTIGR04255"/>
    <property type="match status" value="1"/>
</dbReference>
<accession>A0A4S3MKL9</accession>
<comment type="caution">
    <text evidence="1">The sequence shown here is derived from an EMBL/GenBank/DDBJ whole genome shotgun (WGS) entry which is preliminary data.</text>
</comment>
<dbReference type="EMBL" id="SSND01000007">
    <property type="protein sequence ID" value="THD81040.1"/>
    <property type="molecule type" value="Genomic_DNA"/>
</dbReference>
<dbReference type="Proteomes" id="UP000309450">
    <property type="component" value="Unassembled WGS sequence"/>
</dbReference>
<reference evidence="1 2" key="1">
    <citation type="submission" date="2019-04" db="EMBL/GenBank/DDBJ databases">
        <title>Draft genome sequence of Gemmobacter aestuarii sp. nov.</title>
        <authorList>
            <person name="Hameed A."/>
            <person name="Lin S.-Y."/>
            <person name="Shahina M."/>
            <person name="Lai W.-A."/>
            <person name="Young C.-C."/>
        </authorList>
    </citation>
    <scope>NUCLEOTIDE SEQUENCE [LARGE SCALE GENOMIC DNA]</scope>
    <source>
        <strain evidence="1 2">CC-PW-75</strain>
    </source>
</reference>
<dbReference type="OrthoDB" id="8450098at2"/>
<dbReference type="RefSeq" id="WP_136395945.1">
    <property type="nucleotide sequence ID" value="NZ_SSND01000007.1"/>
</dbReference>